<evidence type="ECO:0000256" key="8">
    <source>
        <dbReference type="SAM" id="SignalP"/>
    </source>
</evidence>
<evidence type="ECO:0000259" key="9">
    <source>
        <dbReference type="PROSITE" id="PS50259"/>
    </source>
</evidence>
<dbReference type="InterPro" id="IPR028082">
    <property type="entry name" value="Peripla_BP_I"/>
</dbReference>
<feature type="transmembrane region" description="Helical" evidence="7">
    <location>
        <begin position="701"/>
        <end position="721"/>
    </location>
</feature>
<keyword evidence="3 7" id="KW-1133">Transmembrane helix</keyword>
<keyword evidence="6" id="KW-0325">Glycoprotein</keyword>
<feature type="domain" description="G-protein coupled receptors family 3 profile" evidence="9">
    <location>
        <begin position="701"/>
        <end position="946"/>
    </location>
</feature>
<proteinExistence type="evidence at transcript level"/>
<evidence type="ECO:0000256" key="1">
    <source>
        <dbReference type="ARBA" id="ARBA00004141"/>
    </source>
</evidence>
<dbReference type="PRINTS" id="PR00248">
    <property type="entry name" value="GPCRMGR"/>
</dbReference>
<accession>A0AAN0LPL5</accession>
<dbReference type="PANTHER" id="PTHR24060">
    <property type="entry name" value="METABOTROPIC GLUTAMATE RECEPTOR"/>
    <property type="match status" value="1"/>
</dbReference>
<feature type="transmembrane region" description="Helical" evidence="7">
    <location>
        <begin position="733"/>
        <end position="751"/>
    </location>
</feature>
<feature type="transmembrane region" description="Helical" evidence="7">
    <location>
        <begin position="921"/>
        <end position="944"/>
    </location>
</feature>
<reference evidence="10" key="1">
    <citation type="submission" date="2024-01" db="EMBL/GenBank/DDBJ databases">
        <title>Genome insights into chemosensory and detoxification machineries of broad mite, Polyphagotarsonemus latus (Tarsonemidae: Acari).</title>
        <authorList>
            <person name="Muthugoundar M."/>
            <person name="P J A."/>
            <person name="Augustine N."/>
        </authorList>
    </citation>
    <scope>NUCLEOTIDE SEQUENCE</scope>
</reference>
<protein>
    <submittedName>
        <fullName evidence="10">Metabotropic glutamate receptor-like protein</fullName>
    </submittedName>
</protein>
<evidence type="ECO:0000256" key="3">
    <source>
        <dbReference type="ARBA" id="ARBA00022989"/>
    </source>
</evidence>
<evidence type="ECO:0000256" key="7">
    <source>
        <dbReference type="SAM" id="Phobius"/>
    </source>
</evidence>
<dbReference type="SUPFAM" id="SSF53822">
    <property type="entry name" value="Periplasmic binding protein-like I"/>
    <property type="match status" value="1"/>
</dbReference>
<name>A0AAN0LPL5_9ACAR</name>
<feature type="transmembrane region" description="Helical" evidence="7">
    <location>
        <begin position="858"/>
        <end position="879"/>
    </location>
</feature>
<keyword evidence="2 7" id="KW-0812">Transmembrane</keyword>
<dbReference type="InterPro" id="IPR017978">
    <property type="entry name" value="GPCR_3_C"/>
</dbReference>
<evidence type="ECO:0000256" key="5">
    <source>
        <dbReference type="ARBA" id="ARBA00023170"/>
    </source>
</evidence>
<keyword evidence="4 7" id="KW-0472">Membrane</keyword>
<dbReference type="GO" id="GO:0016020">
    <property type="term" value="C:membrane"/>
    <property type="evidence" value="ECO:0007669"/>
    <property type="project" value="UniProtKB-SubCell"/>
</dbReference>
<dbReference type="InterPro" id="IPR000337">
    <property type="entry name" value="GPCR_3"/>
</dbReference>
<sequence>MSKSNHSSNRPLFAVLIFILIDLSVVKSQRAFLNKKSHNTILNEHHLDNDHLSVRKNPYNDLEKLEPLWYEETEFDEQNSNLHDTLFKNVLHATQLNSGLTIIPTIERSNLNNQYHLQNFYLTALLPIHKKKLNYNLTEICSEEINSPAIYDLEAILWTLDQINLLIANKNGLNFNLAVLDTCSSPNILSKLLNNLLSETPKHLKDEEYEIPLPFFSSDNLISFVSSVSPPEFKVAHDLLSPFNVSLISAQDISFLNQKLGFSKNVIQTALPLEYFTLAALQHLKNQKKKKFSVLYSNSSMQSSMMLDTLVKWITLENKKSKKLIDTKELDKKQNFCMQSVINVPSDKKLSTGEASQILIQLQNENKNIENSADDNIVLVLTESHTTRELLIAYKHLLNAGILKQLSFILIKESNLNIVSGIESSMINMLVLRESQKSLKDFVEYFEQLKPENNLRNPFFKQYWLQSVNCGQNRDCLFDQIDPINTVNIIQSTFALSKAFLKLKNEICAQKDKLEAGENFEAICNSFNESLVKSEEKKTNSHNYIKTHLLSQLVKDELELSQLSKHFNHIIKFTEHAFPEKSVDVLKFRIVNQAYRFDRVANYLNGDIVEQLKNIDSKTFSVNYKLLTCHQTYSYQSSSLKIDQKNSLKKIIPITFWSKSWWWHWWWRIAAIVNLIGALSVFVCALYFLFTFDYNVGTTILGYMILFGIFLLYIVNFFFIFPFNFVVCWVRCYLMSISYSTILSAMLVKVMNNWRIHTYNNYNDLYIQHLNIVGGNNIINNNENIFQNQNSNNFLNKKLNSLSTLMSMCLGLISLGMLSNLVWLIIYPPRAQQLIIENIQQWKCYNTQFAVLIETDSIFSILFSVMLILITMFFSVLTWKYSTINSYESRWIMFSCYVIVVTWIIWAFLFKMFHLVELRDLFVVIANLLVSTSILICMFLRKLIIFYKLKKSKKQNKTHQNLVNSTTSSFSTYYGSVTKSKSQSIINKNNSQNDQDNFDNVSTISAITTTSSIISSVKNYFTKKNSFDYNNETDFHLSSISDQSIATKNKTNKQQVITNELYPMDVYEAGSRQSNEQTSQQPDSLFFTEKKNIFSSNHSLYLIEEKDYI</sequence>
<dbReference type="AlphaFoldDB" id="A0AAN0LPL5"/>
<dbReference type="GO" id="GO:0004930">
    <property type="term" value="F:G protein-coupled receptor activity"/>
    <property type="evidence" value="ECO:0007669"/>
    <property type="project" value="InterPro"/>
</dbReference>
<feature type="signal peptide" evidence="8">
    <location>
        <begin position="1"/>
        <end position="28"/>
    </location>
</feature>
<evidence type="ECO:0000256" key="6">
    <source>
        <dbReference type="ARBA" id="ARBA00023180"/>
    </source>
</evidence>
<dbReference type="Gene3D" id="3.40.50.2300">
    <property type="match status" value="2"/>
</dbReference>
<organism evidence="10">
    <name type="scientific">Polyphagotarsonemus latus</name>
    <dbReference type="NCBI Taxonomy" id="1204166"/>
    <lineage>
        <taxon>Eukaryota</taxon>
        <taxon>Metazoa</taxon>
        <taxon>Ecdysozoa</taxon>
        <taxon>Arthropoda</taxon>
        <taxon>Chelicerata</taxon>
        <taxon>Arachnida</taxon>
        <taxon>Acari</taxon>
        <taxon>Acariformes</taxon>
        <taxon>Trombidiformes</taxon>
        <taxon>Prostigmata</taxon>
        <taxon>Eleutherengona</taxon>
        <taxon>Heterostigmata</taxon>
        <taxon>Tarsonemoidea</taxon>
        <taxon>Tarsonemidae</taxon>
        <taxon>Polyphagotarsonemus</taxon>
    </lineage>
</organism>
<keyword evidence="5 10" id="KW-0675">Receptor</keyword>
<comment type="subcellular location">
    <subcellularLocation>
        <location evidence="1">Membrane</location>
        <topology evidence="1">Multi-pass membrane protein</topology>
    </subcellularLocation>
</comment>
<feature type="transmembrane region" description="Helical" evidence="7">
    <location>
        <begin position="805"/>
        <end position="826"/>
    </location>
</feature>
<feature type="chain" id="PRO_5042964595" evidence="8">
    <location>
        <begin position="29"/>
        <end position="1109"/>
    </location>
</feature>
<evidence type="ECO:0000313" key="10">
    <source>
        <dbReference type="EMBL" id="WRW34071.1"/>
    </source>
</evidence>
<feature type="transmembrane region" description="Helical" evidence="7">
    <location>
        <begin position="665"/>
        <end position="689"/>
    </location>
</feature>
<evidence type="ECO:0000256" key="2">
    <source>
        <dbReference type="ARBA" id="ARBA00022692"/>
    </source>
</evidence>
<feature type="transmembrane region" description="Helical" evidence="7">
    <location>
        <begin position="891"/>
        <end position="909"/>
    </location>
</feature>
<keyword evidence="8" id="KW-0732">Signal</keyword>
<dbReference type="EMBL" id="PP154997">
    <property type="protein sequence ID" value="WRW34071.1"/>
    <property type="molecule type" value="mRNA"/>
</dbReference>
<dbReference type="PROSITE" id="PS50259">
    <property type="entry name" value="G_PROTEIN_RECEP_F3_4"/>
    <property type="match status" value="1"/>
</dbReference>
<evidence type="ECO:0000256" key="4">
    <source>
        <dbReference type="ARBA" id="ARBA00023136"/>
    </source>
</evidence>
<dbReference type="InterPro" id="IPR050726">
    <property type="entry name" value="mGluR"/>
</dbReference>
<dbReference type="Pfam" id="PF00003">
    <property type="entry name" value="7tm_3"/>
    <property type="match status" value="1"/>
</dbReference>